<evidence type="ECO:0000256" key="13">
    <source>
        <dbReference type="SAM" id="Coils"/>
    </source>
</evidence>
<evidence type="ECO:0000256" key="7">
    <source>
        <dbReference type="ARBA" id="ARBA00022787"/>
    </source>
</evidence>
<evidence type="ECO:0000256" key="10">
    <source>
        <dbReference type="ARBA" id="ARBA00023128"/>
    </source>
</evidence>
<evidence type="ECO:0000256" key="5">
    <source>
        <dbReference type="ARBA" id="ARBA00019863"/>
    </source>
</evidence>
<evidence type="ECO:0000256" key="6">
    <source>
        <dbReference type="ARBA" id="ARBA00022490"/>
    </source>
</evidence>
<feature type="region of interest" description="Disordered" evidence="14">
    <location>
        <begin position="427"/>
        <end position="470"/>
    </location>
</feature>
<evidence type="ECO:0000256" key="12">
    <source>
        <dbReference type="ARBA" id="ARBA00032687"/>
    </source>
</evidence>
<comment type="similarity">
    <text evidence="4">Belongs to the MIEAP family.</text>
</comment>
<sequence>MLQLPPPLLESNQAPCPSWSSNRNVGLGCGTTVINGVVGGGGGCIRPERSQRTNVQKLTWRNSYWVKGYSHSDAKISSMTIADVSPTVAMRRVILLYENQQYREAANFINRLHRSIFKSILEDLPVDMFVEAMPQSLPILEALYAKVFLSDGLNFPLRLLRPESVIMQMAKLFSHREIFEGQENVQNPIVLSCKKLIKVIVLSEPRLKKQMISRKRALEKAVEGLGQHGLVGTSDKTLMNLHEALKVEFERAIHQYKIAVQKLDELCLAPRQLVTRSLSYGPAPTKASHQRQLSLRQDEIQERLIKNKSLLNVIEPTLTDHSLKLLLKILRKRVEIDKDIIFQFTQLKKEVKDVSPDAVVAAILMKYSKGCSRVLEIMKELGDDADDDTSSSDISGYHSDSDSAIASGSLQSRGCRRYNLMYRSVRVSSRNSSGGSSPDTRSCESSRSARNKPKSDIRNGHNIGSVSSLQSSKPACTVSVHVPDAHSASSIGSNHRNVWEISALHKEIETLKAELSRAQSTIVSLQEREQKMKCRLAEQAQKMLQRGAKFENISLGEKRPTALVRQYGNLYAQARVDTLDALDALPALQDADELKSKILFSVIVLAFRSVQNNVSDIKHNIRCLLQVTDAEDGDTALKDLENEIDVYLRRKSDIFNLSRNVNEVCSQIYATLYDYPCLKTCTGLANYVKDCVRLSWCLVNQNPPYVIDYEARTFRRDMHVRFHTSSQSTDVIKSYLWPALLEGENGPCVHKGVVLT</sequence>
<evidence type="ECO:0000256" key="3">
    <source>
        <dbReference type="ARBA" id="ARBA00004496"/>
    </source>
</evidence>
<name>A0A087U0T9_STEMI</name>
<keyword evidence="8 13" id="KW-0175">Coiled coil</keyword>
<comment type="subcellular location">
    <subcellularLocation>
        <location evidence="3">Cytoplasm</location>
    </subcellularLocation>
    <subcellularLocation>
        <location evidence="2">Mitochondrion matrix</location>
    </subcellularLocation>
    <subcellularLocation>
        <location evidence="1">Mitochondrion outer membrane</location>
    </subcellularLocation>
</comment>
<dbReference type="EMBL" id="KK117621">
    <property type="protein sequence ID" value="KFM70978.1"/>
    <property type="molecule type" value="Genomic_DNA"/>
</dbReference>
<organism evidence="16 17">
    <name type="scientific">Stegodyphus mimosarum</name>
    <name type="common">African social velvet spider</name>
    <dbReference type="NCBI Taxonomy" id="407821"/>
    <lineage>
        <taxon>Eukaryota</taxon>
        <taxon>Metazoa</taxon>
        <taxon>Ecdysozoa</taxon>
        <taxon>Arthropoda</taxon>
        <taxon>Chelicerata</taxon>
        <taxon>Arachnida</taxon>
        <taxon>Araneae</taxon>
        <taxon>Araneomorphae</taxon>
        <taxon>Entelegynae</taxon>
        <taxon>Eresoidea</taxon>
        <taxon>Eresidae</taxon>
        <taxon>Stegodyphus</taxon>
    </lineage>
</organism>
<dbReference type="GO" id="GO:0035694">
    <property type="term" value="P:mitochondrial protein catabolic process"/>
    <property type="evidence" value="ECO:0007669"/>
    <property type="project" value="InterPro"/>
</dbReference>
<evidence type="ECO:0000259" key="15">
    <source>
        <dbReference type="Pfam" id="PF16026"/>
    </source>
</evidence>
<dbReference type="InterPro" id="IPR026169">
    <property type="entry name" value="MIEAP"/>
</dbReference>
<evidence type="ECO:0000256" key="8">
    <source>
        <dbReference type="ARBA" id="ARBA00023054"/>
    </source>
</evidence>
<dbReference type="GO" id="GO:0005741">
    <property type="term" value="C:mitochondrial outer membrane"/>
    <property type="evidence" value="ECO:0007669"/>
    <property type="project" value="UniProtKB-SubCell"/>
</dbReference>
<dbReference type="PANTHER" id="PTHR21771:SF1">
    <property type="entry name" value="MITOCHONDRIA-EATING PROTEIN"/>
    <property type="match status" value="1"/>
</dbReference>
<keyword evidence="7" id="KW-1000">Mitochondrion outer membrane</keyword>
<dbReference type="GO" id="GO:0005759">
    <property type="term" value="C:mitochondrial matrix"/>
    <property type="evidence" value="ECO:0007669"/>
    <property type="project" value="UniProtKB-SubCell"/>
</dbReference>
<reference evidence="16 17" key="1">
    <citation type="submission" date="2013-11" db="EMBL/GenBank/DDBJ databases">
        <title>Genome sequencing of Stegodyphus mimosarum.</title>
        <authorList>
            <person name="Bechsgaard J."/>
        </authorList>
    </citation>
    <scope>NUCLEOTIDE SEQUENCE [LARGE SCALE GENOMIC DNA]</scope>
</reference>
<accession>A0A087U0T9</accession>
<evidence type="ECO:0000256" key="2">
    <source>
        <dbReference type="ARBA" id="ARBA00004305"/>
    </source>
</evidence>
<feature type="compositionally biased region" description="Polar residues" evidence="14">
    <location>
        <begin position="438"/>
        <end position="448"/>
    </location>
</feature>
<evidence type="ECO:0000256" key="14">
    <source>
        <dbReference type="SAM" id="MobiDB-lite"/>
    </source>
</evidence>
<dbReference type="InterPro" id="IPR031981">
    <property type="entry name" value="MIEAP_C"/>
</dbReference>
<keyword evidence="10" id="KW-0496">Mitochondrion</keyword>
<feature type="domain" description="Mitochondria-eating protein C-terminal" evidence="15">
    <location>
        <begin position="559"/>
        <end position="756"/>
    </location>
</feature>
<dbReference type="OMA" id="RYSAGCQ"/>
<proteinExistence type="inferred from homology"/>
<evidence type="ECO:0000256" key="1">
    <source>
        <dbReference type="ARBA" id="ARBA00004294"/>
    </source>
</evidence>
<dbReference type="PANTHER" id="PTHR21771">
    <property type="entry name" value="MITOCHONDRIA-EATING PROTEIN-RELATED"/>
    <property type="match status" value="1"/>
</dbReference>
<keyword evidence="6" id="KW-0963">Cytoplasm</keyword>
<evidence type="ECO:0000256" key="4">
    <source>
        <dbReference type="ARBA" id="ARBA00008233"/>
    </source>
</evidence>
<protein>
    <recommendedName>
        <fullName evidence="5">Mitochondria-eating protein</fullName>
    </recommendedName>
    <alternativeName>
        <fullName evidence="12">Spermatogenesis-associated protein 18</fullName>
    </alternativeName>
</protein>
<keyword evidence="17" id="KW-1185">Reference proteome</keyword>
<evidence type="ECO:0000256" key="9">
    <source>
        <dbReference type="ARBA" id="ARBA00023121"/>
    </source>
</evidence>
<dbReference type="GO" id="GO:0008289">
    <property type="term" value="F:lipid binding"/>
    <property type="evidence" value="ECO:0007669"/>
    <property type="project" value="UniProtKB-KW"/>
</dbReference>
<dbReference type="Proteomes" id="UP000054359">
    <property type="component" value="Unassembled WGS sequence"/>
</dbReference>
<keyword evidence="9" id="KW-0446">Lipid-binding</keyword>
<dbReference type="OrthoDB" id="6047381at2759"/>
<dbReference type="AlphaFoldDB" id="A0A087U0T9"/>
<evidence type="ECO:0000313" key="16">
    <source>
        <dbReference type="EMBL" id="KFM70978.1"/>
    </source>
</evidence>
<gene>
    <name evidence="16" type="ORF">X975_05165</name>
</gene>
<feature type="non-terminal residue" evidence="16">
    <location>
        <position position="756"/>
    </location>
</feature>
<dbReference type="Pfam" id="PF16026">
    <property type="entry name" value="MIEAP"/>
    <property type="match status" value="1"/>
</dbReference>
<feature type="compositionally biased region" description="Low complexity" evidence="14">
    <location>
        <begin position="427"/>
        <end position="437"/>
    </location>
</feature>
<evidence type="ECO:0000256" key="11">
    <source>
        <dbReference type="ARBA" id="ARBA00023136"/>
    </source>
</evidence>
<keyword evidence="11" id="KW-0472">Membrane</keyword>
<feature type="coiled-coil region" evidence="13">
    <location>
        <begin position="501"/>
        <end position="542"/>
    </location>
</feature>
<dbReference type="GO" id="GO:0035695">
    <property type="term" value="P:mitophagy by internal vacuole formation"/>
    <property type="evidence" value="ECO:0007669"/>
    <property type="project" value="TreeGrafter"/>
</dbReference>
<evidence type="ECO:0000313" key="17">
    <source>
        <dbReference type="Proteomes" id="UP000054359"/>
    </source>
</evidence>